<sequence>MSVKDLFNFVIDQNIADGYLEKVQQEILENRDRLANDDEISPTAGAVAVEEGSHLLDEDVDASPELGRLLHARVRSVLPQVVHRLSACVENSPPATAACLESLVAYALGVATTAGASGKVQRAGSSAVSSTRRRPTALPRLPTRLFGHVDHRSQGGDVAGTQLPDHDRAARVGCASEDVVEDCKKTLR</sequence>
<dbReference type="Proteomes" id="UP001054889">
    <property type="component" value="Unassembled WGS sequence"/>
</dbReference>
<dbReference type="EMBL" id="BQKI01000085">
    <property type="protein sequence ID" value="GJN34430.1"/>
    <property type="molecule type" value="Genomic_DNA"/>
</dbReference>
<evidence type="ECO:0000313" key="2">
    <source>
        <dbReference type="Proteomes" id="UP001054889"/>
    </source>
</evidence>
<proteinExistence type="predicted"/>
<comment type="caution">
    <text evidence="1">The sequence shown here is derived from an EMBL/GenBank/DDBJ whole genome shotgun (WGS) entry which is preliminary data.</text>
</comment>
<protein>
    <submittedName>
        <fullName evidence="1">Uncharacterized protein</fullName>
    </submittedName>
</protein>
<keyword evidence="2" id="KW-1185">Reference proteome</keyword>
<reference evidence="1" key="1">
    <citation type="journal article" date="2018" name="DNA Res.">
        <title>Multiple hybrid de novo genome assembly of finger millet, an orphan allotetraploid crop.</title>
        <authorList>
            <person name="Hatakeyama M."/>
            <person name="Aluri S."/>
            <person name="Balachadran M.T."/>
            <person name="Sivarajan S.R."/>
            <person name="Patrignani A."/>
            <person name="Gruter S."/>
            <person name="Poveda L."/>
            <person name="Shimizu-Inatsugi R."/>
            <person name="Baeten J."/>
            <person name="Francoijs K.J."/>
            <person name="Nataraja K.N."/>
            <person name="Reddy Y.A.N."/>
            <person name="Phadnis S."/>
            <person name="Ravikumar R.L."/>
            <person name="Schlapbach R."/>
            <person name="Sreeman S.M."/>
            <person name="Shimizu K.K."/>
        </authorList>
    </citation>
    <scope>NUCLEOTIDE SEQUENCE</scope>
</reference>
<accession>A0AAV5FHZ0</accession>
<evidence type="ECO:0000313" key="1">
    <source>
        <dbReference type="EMBL" id="GJN34430.1"/>
    </source>
</evidence>
<gene>
    <name evidence="1" type="primary">gb23087</name>
    <name evidence="1" type="ORF">PR202_gb23087</name>
</gene>
<organism evidence="1 2">
    <name type="scientific">Eleusine coracana subsp. coracana</name>
    <dbReference type="NCBI Taxonomy" id="191504"/>
    <lineage>
        <taxon>Eukaryota</taxon>
        <taxon>Viridiplantae</taxon>
        <taxon>Streptophyta</taxon>
        <taxon>Embryophyta</taxon>
        <taxon>Tracheophyta</taxon>
        <taxon>Spermatophyta</taxon>
        <taxon>Magnoliopsida</taxon>
        <taxon>Liliopsida</taxon>
        <taxon>Poales</taxon>
        <taxon>Poaceae</taxon>
        <taxon>PACMAD clade</taxon>
        <taxon>Chloridoideae</taxon>
        <taxon>Cynodonteae</taxon>
        <taxon>Eleusininae</taxon>
        <taxon>Eleusine</taxon>
    </lineage>
</organism>
<reference evidence="1" key="2">
    <citation type="submission" date="2021-12" db="EMBL/GenBank/DDBJ databases">
        <title>Resequencing data analysis of finger millet.</title>
        <authorList>
            <person name="Hatakeyama M."/>
            <person name="Aluri S."/>
            <person name="Balachadran M.T."/>
            <person name="Sivarajan S.R."/>
            <person name="Poveda L."/>
            <person name="Shimizu-Inatsugi R."/>
            <person name="Schlapbach R."/>
            <person name="Sreeman S.M."/>
            <person name="Shimizu K.K."/>
        </authorList>
    </citation>
    <scope>NUCLEOTIDE SEQUENCE</scope>
</reference>
<name>A0AAV5FHZ0_ELECO</name>
<dbReference type="AlphaFoldDB" id="A0AAV5FHZ0"/>